<dbReference type="Proteomes" id="UP000824102">
    <property type="component" value="Unassembled WGS sequence"/>
</dbReference>
<proteinExistence type="predicted"/>
<evidence type="ECO:0000313" key="5">
    <source>
        <dbReference type="Proteomes" id="UP000824102"/>
    </source>
</evidence>
<evidence type="ECO:0000313" key="4">
    <source>
        <dbReference type="EMBL" id="HIZ72776.1"/>
    </source>
</evidence>
<keyword evidence="1" id="KW-0238">DNA-binding</keyword>
<evidence type="ECO:0000256" key="2">
    <source>
        <dbReference type="SAM" id="Phobius"/>
    </source>
</evidence>
<dbReference type="InterPro" id="IPR001387">
    <property type="entry name" value="Cro/C1-type_HTH"/>
</dbReference>
<evidence type="ECO:0000256" key="1">
    <source>
        <dbReference type="ARBA" id="ARBA00023125"/>
    </source>
</evidence>
<dbReference type="SMART" id="SM00530">
    <property type="entry name" value="HTH_XRE"/>
    <property type="match status" value="1"/>
</dbReference>
<reference evidence="4" key="1">
    <citation type="journal article" date="2021" name="PeerJ">
        <title>Extensive microbial diversity within the chicken gut microbiome revealed by metagenomics and culture.</title>
        <authorList>
            <person name="Gilroy R."/>
            <person name="Ravi A."/>
            <person name="Getino M."/>
            <person name="Pursley I."/>
            <person name="Horton D.L."/>
            <person name="Alikhan N.F."/>
            <person name="Baker D."/>
            <person name="Gharbi K."/>
            <person name="Hall N."/>
            <person name="Watson M."/>
            <person name="Adriaenssens E.M."/>
            <person name="Foster-Nyarko E."/>
            <person name="Jarju S."/>
            <person name="Secka A."/>
            <person name="Antonio M."/>
            <person name="Oren A."/>
            <person name="Chaudhuri R.R."/>
            <person name="La Ragione R."/>
            <person name="Hildebrand F."/>
            <person name="Pallen M.J."/>
        </authorList>
    </citation>
    <scope>NUCLEOTIDE SEQUENCE</scope>
    <source>
        <strain evidence="4">ChiW7-2402</strain>
    </source>
</reference>
<feature type="domain" description="HTH cro/C1-type" evidence="3">
    <location>
        <begin position="8"/>
        <end position="62"/>
    </location>
</feature>
<dbReference type="EMBL" id="DXBB01000060">
    <property type="protein sequence ID" value="HIZ72776.1"/>
    <property type="molecule type" value="Genomic_DNA"/>
</dbReference>
<keyword evidence="2" id="KW-0472">Membrane</keyword>
<dbReference type="InterPro" id="IPR010982">
    <property type="entry name" value="Lambda_DNA-bd_dom_sf"/>
</dbReference>
<dbReference type="CDD" id="cd00093">
    <property type="entry name" value="HTH_XRE"/>
    <property type="match status" value="1"/>
</dbReference>
<accession>A0A9D2G5P6</accession>
<dbReference type="PROSITE" id="PS50943">
    <property type="entry name" value="HTH_CROC1"/>
    <property type="match status" value="1"/>
</dbReference>
<dbReference type="PANTHER" id="PTHR46558">
    <property type="entry name" value="TRACRIPTIONAL REGULATORY PROTEIN-RELATED-RELATED"/>
    <property type="match status" value="1"/>
</dbReference>
<gene>
    <name evidence="4" type="ORF">H9964_04275</name>
</gene>
<dbReference type="GO" id="GO:0003677">
    <property type="term" value="F:DNA binding"/>
    <property type="evidence" value="ECO:0007669"/>
    <property type="project" value="UniProtKB-KW"/>
</dbReference>
<name>A0A9D2G5P6_9FIRM</name>
<evidence type="ECO:0000259" key="3">
    <source>
        <dbReference type="PROSITE" id="PS50943"/>
    </source>
</evidence>
<dbReference type="PANTHER" id="PTHR46558:SF13">
    <property type="entry name" value="HTH-TYPE TRANSCRIPTIONAL REGULATOR IMMR"/>
    <property type="match status" value="1"/>
</dbReference>
<dbReference type="AlphaFoldDB" id="A0A9D2G5P6"/>
<dbReference type="SUPFAM" id="SSF47413">
    <property type="entry name" value="lambda repressor-like DNA-binding domains"/>
    <property type="match status" value="1"/>
</dbReference>
<reference evidence="4" key="2">
    <citation type="submission" date="2021-04" db="EMBL/GenBank/DDBJ databases">
        <authorList>
            <person name="Gilroy R."/>
        </authorList>
    </citation>
    <scope>NUCLEOTIDE SEQUENCE</scope>
    <source>
        <strain evidence="4">ChiW7-2402</strain>
    </source>
</reference>
<protein>
    <submittedName>
        <fullName evidence="4">Helix-turn-helix domain-containing protein</fullName>
    </submittedName>
</protein>
<dbReference type="Pfam" id="PF01381">
    <property type="entry name" value="HTH_3"/>
    <property type="match status" value="1"/>
</dbReference>
<dbReference type="Gene3D" id="1.10.260.40">
    <property type="entry name" value="lambda repressor-like DNA-binding domains"/>
    <property type="match status" value="1"/>
</dbReference>
<feature type="transmembrane region" description="Helical" evidence="2">
    <location>
        <begin position="106"/>
        <end position="126"/>
    </location>
</feature>
<sequence>MTAFGNFLYELRKERGMTQQELADRLHITNKAVSKWETGEAFPETAQLVPLATIFGVTVDELLRGERIAADRAAEAPYPAVPVPASAAPVLQGVKGKKPLPKRTRLILCAAAAVLIVLLCVLIPVVSCANNIFRIGKVEQIAVGDDAARVYEVLGEPDDDRGSLLIYYDGGYDKLMKELEEWMEGKSDPYAALESFKEISERKFRCILVDLTVGRKVESILFDPSVTAAGSGEKQLREVSLVDWSILNKTVVYRAYYTDGSYFLGETDGTFVSADDGAGMTVTASWTDQFGNACSVPLDEG</sequence>
<keyword evidence="2" id="KW-0812">Transmembrane</keyword>
<keyword evidence="2" id="KW-1133">Transmembrane helix</keyword>
<comment type="caution">
    <text evidence="4">The sequence shown here is derived from an EMBL/GenBank/DDBJ whole genome shotgun (WGS) entry which is preliminary data.</text>
</comment>
<organism evidence="4 5">
    <name type="scientific">Candidatus Gallimonas intestinavium</name>
    <dbReference type="NCBI Taxonomy" id="2838603"/>
    <lineage>
        <taxon>Bacteria</taxon>
        <taxon>Bacillati</taxon>
        <taxon>Bacillota</taxon>
        <taxon>Clostridia</taxon>
        <taxon>Candidatus Gallimonas</taxon>
    </lineage>
</organism>